<dbReference type="InterPro" id="IPR009003">
    <property type="entry name" value="Peptidase_S1_PA"/>
</dbReference>
<evidence type="ECO:0000313" key="3">
    <source>
        <dbReference type="Proteomes" id="UP000215215"/>
    </source>
</evidence>
<feature type="compositionally biased region" description="Low complexity" evidence="1">
    <location>
        <begin position="442"/>
        <end position="461"/>
    </location>
</feature>
<dbReference type="Proteomes" id="UP000215215">
    <property type="component" value="Unassembled WGS sequence"/>
</dbReference>
<evidence type="ECO:0000313" key="2">
    <source>
        <dbReference type="EMBL" id="OYD15458.1"/>
    </source>
</evidence>
<feature type="region of interest" description="Disordered" evidence="1">
    <location>
        <begin position="430"/>
        <end position="476"/>
    </location>
</feature>
<accession>A0A235BT07</accession>
<name>A0A235BT07_UNCW3</name>
<dbReference type="AlphaFoldDB" id="A0A235BT07"/>
<dbReference type="SUPFAM" id="SSF50494">
    <property type="entry name" value="Trypsin-like serine proteases"/>
    <property type="match status" value="1"/>
</dbReference>
<feature type="compositionally biased region" description="Basic and acidic residues" evidence="1">
    <location>
        <begin position="462"/>
        <end position="476"/>
    </location>
</feature>
<comment type="caution">
    <text evidence="2">The sequence shown here is derived from an EMBL/GenBank/DDBJ whole genome shotgun (WGS) entry which is preliminary data.</text>
</comment>
<sequence>MKTLSDIRPIKHAAETDLLKCHGVTGVDIGYKYVGGKKTEVLAIRVYVEAKKNEKDIPKKELIPKTIKGVKTDVIQRKFVLHPLRVQVAEIELKTDTGTYDPLRGGISIGPCRSVWLEPPDVPAAGWYIFVGTLGVIVRDNVSGDPMLLSNFHVMCVDDGWSVGDTMCQPSRLDGGNCPTDVVGALQRASLGGQVDCAVASHTARGYACGIVDIGDVAGKATATVGMAVRKRGRTTELTYGIVDTVDLTVTIPYGDGLGSVTLTNQIGIDVDPAHSPQFGDHGDSGSVVIDNARRVVGLHFAGNEDGTYGVANPIQAVLDALNVSICVPKAKEVEKKIEIKERLKEFKEIEKKIEYEKMPEKKIEIKERFKEFKEPKEIRERVKTPGAEGFPIPPIGPAKPIGSAEERLARLETAVNQLTHFIRPELRPDLGAGALTREPDLSSSDLSTLSRQLQKQAADAKQAKDNKDVEKPREA</sequence>
<dbReference type="Gene3D" id="2.40.10.10">
    <property type="entry name" value="Trypsin-like serine proteases"/>
    <property type="match status" value="1"/>
</dbReference>
<protein>
    <recommendedName>
        <fullName evidence="4">Serine protease</fullName>
    </recommendedName>
</protein>
<reference evidence="2 3" key="1">
    <citation type="submission" date="2017-07" db="EMBL/GenBank/DDBJ databases">
        <title>Recovery of genomes from metagenomes via a dereplication, aggregation, and scoring strategy.</title>
        <authorList>
            <person name="Sieber C.M."/>
            <person name="Probst A.J."/>
            <person name="Sharrar A."/>
            <person name="Thomas B.C."/>
            <person name="Hess M."/>
            <person name="Tringe S.G."/>
            <person name="Banfield J.F."/>
        </authorList>
    </citation>
    <scope>NUCLEOTIDE SEQUENCE [LARGE SCALE GENOMIC DNA]</scope>
    <source>
        <strain evidence="2">JGI_Cruoil_03_44_89</strain>
    </source>
</reference>
<gene>
    <name evidence="2" type="ORF">CH333_05695</name>
</gene>
<dbReference type="InterPro" id="IPR043504">
    <property type="entry name" value="Peptidase_S1_PA_chymotrypsin"/>
</dbReference>
<proteinExistence type="predicted"/>
<evidence type="ECO:0000256" key="1">
    <source>
        <dbReference type="SAM" id="MobiDB-lite"/>
    </source>
</evidence>
<organism evidence="2 3">
    <name type="scientific">candidate division WOR-3 bacterium JGI_Cruoil_03_44_89</name>
    <dbReference type="NCBI Taxonomy" id="1973748"/>
    <lineage>
        <taxon>Bacteria</taxon>
        <taxon>Bacteria division WOR-3</taxon>
    </lineage>
</organism>
<evidence type="ECO:0008006" key="4">
    <source>
        <dbReference type="Google" id="ProtNLM"/>
    </source>
</evidence>
<dbReference type="EMBL" id="NOZQ01000119">
    <property type="protein sequence ID" value="OYD15458.1"/>
    <property type="molecule type" value="Genomic_DNA"/>
</dbReference>